<keyword evidence="2" id="KW-0472">Membrane</keyword>
<feature type="transmembrane region" description="Helical" evidence="2">
    <location>
        <begin position="79"/>
        <end position="97"/>
    </location>
</feature>
<gene>
    <name evidence="3" type="ORF">GCM10009851_10080</name>
</gene>
<protein>
    <recommendedName>
        <fullName evidence="5">DUF106 domain-containing protein</fullName>
    </recommendedName>
</protein>
<evidence type="ECO:0000256" key="1">
    <source>
        <dbReference type="SAM" id="MobiDB-lite"/>
    </source>
</evidence>
<feature type="compositionally biased region" description="Pro residues" evidence="1">
    <location>
        <begin position="158"/>
        <end position="172"/>
    </location>
</feature>
<reference evidence="3 4" key="1">
    <citation type="journal article" date="2019" name="Int. J. Syst. Evol. Microbiol.">
        <title>The Global Catalogue of Microorganisms (GCM) 10K type strain sequencing project: providing services to taxonomists for standard genome sequencing and annotation.</title>
        <authorList>
            <consortium name="The Broad Institute Genomics Platform"/>
            <consortium name="The Broad Institute Genome Sequencing Center for Infectious Disease"/>
            <person name="Wu L."/>
            <person name="Ma J."/>
        </authorList>
    </citation>
    <scope>NUCLEOTIDE SEQUENCE [LARGE SCALE GENOMIC DNA]</scope>
    <source>
        <strain evidence="3 4">JCM 16117</strain>
    </source>
</reference>
<keyword evidence="4" id="KW-1185">Reference proteome</keyword>
<dbReference type="EMBL" id="BAAAQY010000002">
    <property type="protein sequence ID" value="GAA2227758.1"/>
    <property type="molecule type" value="Genomic_DNA"/>
</dbReference>
<sequence length="172" mass="18794">MDFAELTRGVLATLASAGIIALVALMMPAVRWSRQLAREVSIVNGLPKGEERTAWEERVNAHARRLRLFNEVMPLRHKITPWVPVLLFVGSVVWLILDPRQIDGVIAEGPIMIPFALMALLSTGVFVMTGVLGLTPNARSAEDLARQRGLVVDEAIPQQPPSPDVEPPPPGQ</sequence>
<organism evidence="3 4">
    <name type="scientific">Herbiconiux moechotypicola</name>
    <dbReference type="NCBI Taxonomy" id="637393"/>
    <lineage>
        <taxon>Bacteria</taxon>
        <taxon>Bacillati</taxon>
        <taxon>Actinomycetota</taxon>
        <taxon>Actinomycetes</taxon>
        <taxon>Micrococcales</taxon>
        <taxon>Microbacteriaceae</taxon>
        <taxon>Herbiconiux</taxon>
    </lineage>
</organism>
<evidence type="ECO:0000256" key="2">
    <source>
        <dbReference type="SAM" id="Phobius"/>
    </source>
</evidence>
<feature type="transmembrane region" description="Helical" evidence="2">
    <location>
        <begin position="109"/>
        <end position="134"/>
    </location>
</feature>
<dbReference type="Proteomes" id="UP001500929">
    <property type="component" value="Unassembled WGS sequence"/>
</dbReference>
<feature type="transmembrane region" description="Helical" evidence="2">
    <location>
        <begin position="6"/>
        <end position="30"/>
    </location>
</feature>
<evidence type="ECO:0008006" key="5">
    <source>
        <dbReference type="Google" id="ProtNLM"/>
    </source>
</evidence>
<comment type="caution">
    <text evidence="3">The sequence shown here is derived from an EMBL/GenBank/DDBJ whole genome shotgun (WGS) entry which is preliminary data.</text>
</comment>
<dbReference type="RefSeq" id="WP_259478064.1">
    <property type="nucleotide sequence ID" value="NZ_BAAAQY010000002.1"/>
</dbReference>
<feature type="region of interest" description="Disordered" evidence="1">
    <location>
        <begin position="152"/>
        <end position="172"/>
    </location>
</feature>
<name>A0ABN3DCZ8_9MICO</name>
<accession>A0ABN3DCZ8</accession>
<keyword evidence="2" id="KW-0812">Transmembrane</keyword>
<evidence type="ECO:0000313" key="4">
    <source>
        <dbReference type="Proteomes" id="UP001500929"/>
    </source>
</evidence>
<proteinExistence type="predicted"/>
<evidence type="ECO:0000313" key="3">
    <source>
        <dbReference type="EMBL" id="GAA2227758.1"/>
    </source>
</evidence>
<keyword evidence="2" id="KW-1133">Transmembrane helix</keyword>